<organism evidence="2 3">
    <name type="scientific">Fulvivirga imtechensis AK7</name>
    <dbReference type="NCBI Taxonomy" id="1237149"/>
    <lineage>
        <taxon>Bacteria</taxon>
        <taxon>Pseudomonadati</taxon>
        <taxon>Bacteroidota</taxon>
        <taxon>Cytophagia</taxon>
        <taxon>Cytophagales</taxon>
        <taxon>Fulvivirgaceae</taxon>
        <taxon>Fulvivirga</taxon>
    </lineage>
</organism>
<feature type="chain" id="PRO_5003994151" description="Peptidase M10 metallopeptidase domain-containing protein" evidence="1">
    <location>
        <begin position="26"/>
        <end position="259"/>
    </location>
</feature>
<reference evidence="2 3" key="1">
    <citation type="submission" date="2012-12" db="EMBL/GenBank/DDBJ databases">
        <title>Genome assembly of Fulvivirga imtechensis AK7.</title>
        <authorList>
            <person name="Nupur N."/>
            <person name="Khatri I."/>
            <person name="Kumar R."/>
            <person name="Subramanian S."/>
            <person name="Pinnaka A."/>
        </authorList>
    </citation>
    <scope>NUCLEOTIDE SEQUENCE [LARGE SCALE GENOMIC DNA]</scope>
    <source>
        <strain evidence="2 3">AK7</strain>
    </source>
</reference>
<evidence type="ECO:0000313" key="3">
    <source>
        <dbReference type="Proteomes" id="UP000011135"/>
    </source>
</evidence>
<dbReference type="EMBL" id="AMZN01000006">
    <property type="protein sequence ID" value="ELR73278.1"/>
    <property type="molecule type" value="Genomic_DNA"/>
</dbReference>
<dbReference type="OrthoDB" id="785995at2"/>
<evidence type="ECO:0000313" key="2">
    <source>
        <dbReference type="EMBL" id="ELR73278.1"/>
    </source>
</evidence>
<accession>L8JYP5</accession>
<proteinExistence type="predicted"/>
<dbReference type="SUPFAM" id="SSF55486">
    <property type="entry name" value="Metalloproteases ('zincins'), catalytic domain"/>
    <property type="match status" value="1"/>
</dbReference>
<dbReference type="Gene3D" id="3.40.390.10">
    <property type="entry name" value="Collagenase (Catalytic Domain)"/>
    <property type="match status" value="1"/>
</dbReference>
<sequence>MTAKNKFITLTYLLFGMGLMFSCQEDDGALAELQQEPPDAKMVELISDKGFDAKDIYIEDGFYYVKGVDIVFDKKMAENFNSEQPAEEQRWNGGWMYYSYTRDVKIYKDATFPNHLYGGPLYYAAKHWSNISPNINISFTNIRSEADIVVSGYYNSSASAWAYAAFPHGNGNVGSWMWINTYHRHNQSYGDKVGLMVHELGHNLGYWHTNQPGAYHIPGTPYTDYNSIMHPNIPSGWQYNIAAWTSGDREMIRWAYGLY</sequence>
<dbReference type="PROSITE" id="PS51257">
    <property type="entry name" value="PROKAR_LIPOPROTEIN"/>
    <property type="match status" value="1"/>
</dbReference>
<name>L8JYP5_9BACT</name>
<dbReference type="RefSeq" id="WP_009577858.1">
    <property type="nucleotide sequence ID" value="NZ_AMZN01000006.1"/>
</dbReference>
<dbReference type="Proteomes" id="UP000011135">
    <property type="component" value="Unassembled WGS sequence"/>
</dbReference>
<dbReference type="GO" id="GO:0008237">
    <property type="term" value="F:metallopeptidase activity"/>
    <property type="evidence" value="ECO:0007669"/>
    <property type="project" value="InterPro"/>
</dbReference>
<protein>
    <recommendedName>
        <fullName evidence="4">Peptidase M10 metallopeptidase domain-containing protein</fullName>
    </recommendedName>
</protein>
<feature type="signal peptide" evidence="1">
    <location>
        <begin position="1"/>
        <end position="25"/>
    </location>
</feature>
<comment type="caution">
    <text evidence="2">The sequence shown here is derived from an EMBL/GenBank/DDBJ whole genome shotgun (WGS) entry which is preliminary data.</text>
</comment>
<gene>
    <name evidence="2" type="ORF">C900_04130</name>
</gene>
<keyword evidence="1" id="KW-0732">Signal</keyword>
<evidence type="ECO:0000256" key="1">
    <source>
        <dbReference type="SAM" id="SignalP"/>
    </source>
</evidence>
<keyword evidence="3" id="KW-1185">Reference proteome</keyword>
<dbReference type="eggNOG" id="COG5549">
    <property type="taxonomic scope" value="Bacteria"/>
</dbReference>
<dbReference type="AlphaFoldDB" id="L8JYP5"/>
<dbReference type="InterPro" id="IPR024079">
    <property type="entry name" value="MetalloPept_cat_dom_sf"/>
</dbReference>
<evidence type="ECO:0008006" key="4">
    <source>
        <dbReference type="Google" id="ProtNLM"/>
    </source>
</evidence>